<sequence length="319" mass="34343">MTNSTLNIALQNSSNTNTVYAYITGQALDNNNALVILEADGQTPYYPTSPSSNGSALAVNCSIPLGASGSTVNVTIPRIAGGRIWFCMNDELTFLLNPGPGLVEPSVSNPSDPNYNKTWGFCEFTFNDTQLFANISYVDFVSIPIALTLTNTSGATQHVSGIPANGLQTICDGLVAQNNTDGAGWNQLIVNDSSGQPLRALSPNTGHVLNSSLFAGYYDSYVNAAWSQYTNQTLSVDTQAAWGVLTGNVVNGLLVFPGVGTFSPPQHLRHLLLLDRSLRRLPHQHGRNGRHHRSARRCLKPQHPPFFLCAAVNKRSSIL</sequence>
<name>A0A8H4W0C2_9HELO</name>
<organism evidence="2 3">
    <name type="scientific">Cudoniella acicularis</name>
    <dbReference type="NCBI Taxonomy" id="354080"/>
    <lineage>
        <taxon>Eukaryota</taxon>
        <taxon>Fungi</taxon>
        <taxon>Dikarya</taxon>
        <taxon>Ascomycota</taxon>
        <taxon>Pezizomycotina</taxon>
        <taxon>Leotiomycetes</taxon>
        <taxon>Helotiales</taxon>
        <taxon>Tricladiaceae</taxon>
        <taxon>Cudoniella</taxon>
    </lineage>
</organism>
<comment type="caution">
    <text evidence="2">The sequence shown here is derived from an EMBL/GenBank/DDBJ whole genome shotgun (WGS) entry which is preliminary data.</text>
</comment>
<proteinExistence type="predicted"/>
<reference evidence="2 3" key="1">
    <citation type="submission" date="2020-03" db="EMBL/GenBank/DDBJ databases">
        <title>Draft Genome Sequence of Cudoniella acicularis.</title>
        <authorList>
            <person name="Buettner E."/>
            <person name="Kellner H."/>
        </authorList>
    </citation>
    <scope>NUCLEOTIDE SEQUENCE [LARGE SCALE GENOMIC DNA]</scope>
    <source>
        <strain evidence="2 3">DSM 108380</strain>
    </source>
</reference>
<dbReference type="PANTHER" id="PTHR38165:SF1">
    <property type="entry name" value="GLUCANASE B"/>
    <property type="match status" value="1"/>
</dbReference>
<evidence type="ECO:0000313" key="2">
    <source>
        <dbReference type="EMBL" id="KAF4626970.1"/>
    </source>
</evidence>
<feature type="domain" description="GH64" evidence="1">
    <location>
        <begin position="1"/>
        <end position="319"/>
    </location>
</feature>
<dbReference type="InterPro" id="IPR037398">
    <property type="entry name" value="Glyco_hydro_64_fam"/>
</dbReference>
<dbReference type="OrthoDB" id="10058186at2759"/>
<dbReference type="InterPro" id="IPR032477">
    <property type="entry name" value="Glyco_hydro_64"/>
</dbReference>
<dbReference type="PANTHER" id="PTHR38165">
    <property type="match status" value="1"/>
</dbReference>
<dbReference type="InterPro" id="IPR037176">
    <property type="entry name" value="Osmotin/thaumatin-like_sf"/>
</dbReference>
<dbReference type="EMBL" id="JAAMPI010001050">
    <property type="protein sequence ID" value="KAF4626970.1"/>
    <property type="molecule type" value="Genomic_DNA"/>
</dbReference>
<dbReference type="PROSITE" id="PS52006">
    <property type="entry name" value="GH64"/>
    <property type="match status" value="1"/>
</dbReference>
<dbReference type="AlphaFoldDB" id="A0A8H4W0C2"/>
<dbReference type="Pfam" id="PF16483">
    <property type="entry name" value="Glyco_hydro_64"/>
    <property type="match status" value="1"/>
</dbReference>
<keyword evidence="3" id="KW-1185">Reference proteome</keyword>
<evidence type="ECO:0000313" key="3">
    <source>
        <dbReference type="Proteomes" id="UP000566819"/>
    </source>
</evidence>
<gene>
    <name evidence="2" type="ORF">G7Y89_g11180</name>
</gene>
<dbReference type="Proteomes" id="UP000566819">
    <property type="component" value="Unassembled WGS sequence"/>
</dbReference>
<evidence type="ECO:0000259" key="1">
    <source>
        <dbReference type="PROSITE" id="PS52006"/>
    </source>
</evidence>
<dbReference type="Gene3D" id="2.60.110.10">
    <property type="entry name" value="Thaumatin"/>
    <property type="match status" value="1"/>
</dbReference>
<accession>A0A8H4W0C2</accession>
<protein>
    <recommendedName>
        <fullName evidence="1">GH64 domain-containing protein</fullName>
    </recommendedName>
</protein>